<sequence>MSASLSSGRALPKRVRNELRFRQLTVSQKTLVAGKFWRVEFTSEALAGYHSPGFDDHSKIFFPDPQTGKLLLPQVTDEGIAWPDGERPISRDYTPLFFDGKTRLTLDFFRHEHGVASQWAEQAQVGDSLAIGGPRGSMIIPVDYRVQLLAFDESGLPAVQRRLAETQAERLILLAFTDETLVKNYLPNLPAKAELTCYGSGTMNSEGIERCRQQLASLQLPEDDYFIWLTGEGEAVKVLNDYFIEQRHCHPGLVRGVAYWHRKG</sequence>
<dbReference type="PANTHER" id="PTHR30157:SF0">
    <property type="entry name" value="NADPH-DEPENDENT FERRIC-CHELATE REDUCTASE"/>
    <property type="match status" value="1"/>
</dbReference>
<dbReference type="AlphaFoldDB" id="A0A095UKC8"/>
<dbReference type="PROSITE" id="PS51384">
    <property type="entry name" value="FAD_FR"/>
    <property type="match status" value="1"/>
</dbReference>
<evidence type="ECO:0000259" key="2">
    <source>
        <dbReference type="PROSITE" id="PS51384"/>
    </source>
</evidence>
<dbReference type="Gene3D" id="2.40.30.10">
    <property type="entry name" value="Translation factors"/>
    <property type="match status" value="1"/>
</dbReference>
<evidence type="ECO:0000313" key="4">
    <source>
        <dbReference type="Proteomes" id="UP000029577"/>
    </source>
</evidence>
<dbReference type="SUPFAM" id="SSF63380">
    <property type="entry name" value="Riboflavin synthase domain-like"/>
    <property type="match status" value="1"/>
</dbReference>
<dbReference type="GO" id="GO:0016491">
    <property type="term" value="F:oxidoreductase activity"/>
    <property type="evidence" value="ECO:0007669"/>
    <property type="project" value="InterPro"/>
</dbReference>
<comment type="caution">
    <text evidence="3">The sequence shown here is derived from an EMBL/GenBank/DDBJ whole genome shotgun (WGS) entry which is preliminary data.</text>
</comment>
<accession>A0A095UKC8</accession>
<dbReference type="Pfam" id="PF08021">
    <property type="entry name" value="FAD_binding_9"/>
    <property type="match status" value="1"/>
</dbReference>
<proteinExistence type="inferred from homology"/>
<dbReference type="PANTHER" id="PTHR30157">
    <property type="entry name" value="FERRIC REDUCTASE, NADPH-DEPENDENT"/>
    <property type="match status" value="1"/>
</dbReference>
<dbReference type="STRING" id="642227.HA49_06350"/>
<dbReference type="Proteomes" id="UP000029577">
    <property type="component" value="Unassembled WGS sequence"/>
</dbReference>
<dbReference type="InterPro" id="IPR017938">
    <property type="entry name" value="Riboflavin_synthase-like_b-brl"/>
</dbReference>
<keyword evidence="4" id="KW-1185">Reference proteome</keyword>
<protein>
    <submittedName>
        <fullName evidence="3">FMN reductase</fullName>
    </submittedName>
</protein>
<evidence type="ECO:0000256" key="1">
    <source>
        <dbReference type="ARBA" id="ARBA00035644"/>
    </source>
</evidence>
<dbReference type="InterPro" id="IPR017927">
    <property type="entry name" value="FAD-bd_FR_type"/>
</dbReference>
<dbReference type="InterPro" id="IPR013113">
    <property type="entry name" value="SIP_FAD-bd"/>
</dbReference>
<gene>
    <name evidence="3" type="ORF">HA49_06350</name>
</gene>
<dbReference type="CDD" id="cd06193">
    <property type="entry name" value="siderophore_interacting"/>
    <property type="match status" value="1"/>
</dbReference>
<comment type="similarity">
    <text evidence="1">Belongs to the SIP oxidoreductase family.</text>
</comment>
<dbReference type="eggNOG" id="COG2375">
    <property type="taxonomic scope" value="Bacteria"/>
</dbReference>
<dbReference type="EMBL" id="JPKR02000004">
    <property type="protein sequence ID" value="KGD74903.1"/>
    <property type="molecule type" value="Genomic_DNA"/>
</dbReference>
<name>A0A095UKC8_9GAMM</name>
<dbReference type="InterPro" id="IPR039261">
    <property type="entry name" value="FNR_nucleotide-bd"/>
</dbReference>
<reference evidence="3" key="1">
    <citation type="submission" date="2014-12" db="EMBL/GenBank/DDBJ databases">
        <title>The draft genome of the Tatumella morbirosei type strain, LMG23360T isolated from pineapple rot.</title>
        <authorList>
            <person name="Smits T.H."/>
            <person name="Palmer M."/>
            <person name="Venter S.N."/>
            <person name="Duffy B."/>
            <person name="Steenkamp E.T."/>
            <person name="Chan W.Y."/>
            <person name="Coutinho T.A."/>
            <person name="Coetzee M.P."/>
            <person name="De Maayer P."/>
        </authorList>
    </citation>
    <scope>NUCLEOTIDE SEQUENCE [LARGE SCALE GENOMIC DNA]</scope>
    <source>
        <strain evidence="3">LMG 23360</strain>
    </source>
</reference>
<dbReference type="FunFam" id="2.40.30.10:FF:000055">
    <property type="entry name" value="Siderophore-interacting family protein"/>
    <property type="match status" value="1"/>
</dbReference>
<dbReference type="InterPro" id="IPR039374">
    <property type="entry name" value="SIP_fam"/>
</dbReference>
<dbReference type="InterPro" id="IPR007037">
    <property type="entry name" value="SIP_rossman_dom"/>
</dbReference>
<dbReference type="OrthoDB" id="9814826at2"/>
<evidence type="ECO:0000313" key="3">
    <source>
        <dbReference type="EMBL" id="KGD74903.1"/>
    </source>
</evidence>
<feature type="domain" description="FAD-binding FR-type" evidence="2">
    <location>
        <begin position="19"/>
        <end position="141"/>
    </location>
</feature>
<dbReference type="RefSeq" id="WP_038017995.1">
    <property type="nucleotide sequence ID" value="NZ_JPKR02000004.1"/>
</dbReference>
<dbReference type="Gene3D" id="3.40.50.80">
    <property type="entry name" value="Nucleotide-binding domain of ferredoxin-NADP reductase (FNR) module"/>
    <property type="match status" value="1"/>
</dbReference>
<organism evidence="3 4">
    <name type="scientific">Tatumella morbirosei</name>
    <dbReference type="NCBI Taxonomy" id="642227"/>
    <lineage>
        <taxon>Bacteria</taxon>
        <taxon>Pseudomonadati</taxon>
        <taxon>Pseudomonadota</taxon>
        <taxon>Gammaproteobacteria</taxon>
        <taxon>Enterobacterales</taxon>
        <taxon>Erwiniaceae</taxon>
        <taxon>Tatumella</taxon>
    </lineage>
</organism>
<dbReference type="Pfam" id="PF04954">
    <property type="entry name" value="SIP"/>
    <property type="match status" value="1"/>
</dbReference>